<keyword evidence="1" id="KW-0472">Membrane</keyword>
<accession>A0ABY1NYJ9</accession>
<dbReference type="EMBL" id="FXTY01000004">
    <property type="protein sequence ID" value="SMP22096.1"/>
    <property type="molecule type" value="Genomic_DNA"/>
</dbReference>
<protein>
    <submittedName>
        <fullName evidence="2">Uncharacterized protein</fullName>
    </submittedName>
</protein>
<feature type="transmembrane region" description="Helical" evidence="1">
    <location>
        <begin position="27"/>
        <end position="46"/>
    </location>
</feature>
<gene>
    <name evidence="2" type="ORF">SAMN06265373_104111</name>
</gene>
<evidence type="ECO:0000256" key="1">
    <source>
        <dbReference type="SAM" id="Phobius"/>
    </source>
</evidence>
<keyword evidence="1" id="KW-1133">Transmembrane helix</keyword>
<comment type="caution">
    <text evidence="2">The sequence shown here is derived from an EMBL/GenBank/DDBJ whole genome shotgun (WGS) entry which is preliminary data.</text>
</comment>
<proteinExistence type="predicted"/>
<dbReference type="RefSeq" id="WP_283426080.1">
    <property type="nucleotide sequence ID" value="NZ_FXTY01000004.1"/>
</dbReference>
<dbReference type="Proteomes" id="UP001157961">
    <property type="component" value="Unassembled WGS sequence"/>
</dbReference>
<name>A0ABY1NYJ9_9RHOB</name>
<sequence>MVYAVVLAAIIRRDAAIFGKKIRKRFFVAYWVAFLCVMQCAAAQHGDPWSAAML</sequence>
<keyword evidence="3" id="KW-1185">Reference proteome</keyword>
<evidence type="ECO:0000313" key="3">
    <source>
        <dbReference type="Proteomes" id="UP001157961"/>
    </source>
</evidence>
<evidence type="ECO:0000313" key="2">
    <source>
        <dbReference type="EMBL" id="SMP22096.1"/>
    </source>
</evidence>
<organism evidence="2 3">
    <name type="scientific">Shimia sagamensis</name>
    <dbReference type="NCBI Taxonomy" id="1566352"/>
    <lineage>
        <taxon>Bacteria</taxon>
        <taxon>Pseudomonadati</taxon>
        <taxon>Pseudomonadota</taxon>
        <taxon>Alphaproteobacteria</taxon>
        <taxon>Rhodobacterales</taxon>
        <taxon>Roseobacteraceae</taxon>
    </lineage>
</organism>
<keyword evidence="1" id="KW-0812">Transmembrane</keyword>
<reference evidence="2 3" key="1">
    <citation type="submission" date="2017-05" db="EMBL/GenBank/DDBJ databases">
        <authorList>
            <person name="Varghese N."/>
            <person name="Submissions S."/>
        </authorList>
    </citation>
    <scope>NUCLEOTIDE SEQUENCE [LARGE SCALE GENOMIC DNA]</scope>
    <source>
        <strain evidence="2 3">DSM 29734</strain>
    </source>
</reference>